<accession>A0ABX9YQ71</accession>
<dbReference type="RefSeq" id="WP_124759564.1">
    <property type="nucleotide sequence ID" value="NZ_QTPM01000012.1"/>
</dbReference>
<proteinExistence type="predicted"/>
<comment type="caution">
    <text evidence="1">The sequence shown here is derived from an EMBL/GenBank/DDBJ whole genome shotgun (WGS) entry which is preliminary data.</text>
</comment>
<reference evidence="1 2" key="1">
    <citation type="submission" date="2018-08" db="EMBL/GenBank/DDBJ databases">
        <title>Comparative analysis of Burkholderia isolates from Puerto Rico.</title>
        <authorList>
            <person name="Hall C."/>
            <person name="Sahl J."/>
            <person name="Wagner D."/>
        </authorList>
    </citation>
    <scope>NUCLEOTIDE SEQUENCE [LARGE SCALE GENOMIC DNA]</scope>
    <source>
        <strain evidence="1 2">Bp8966</strain>
    </source>
</reference>
<evidence type="ECO:0000313" key="2">
    <source>
        <dbReference type="Proteomes" id="UP000281098"/>
    </source>
</evidence>
<name>A0ABX9YQ71_9BURK</name>
<dbReference type="EMBL" id="QTPM01000012">
    <property type="protein sequence ID" value="RQY93795.1"/>
    <property type="molecule type" value="Genomic_DNA"/>
</dbReference>
<gene>
    <name evidence="1" type="ORF">DF017_12210</name>
</gene>
<protein>
    <submittedName>
        <fullName evidence="1">Uncharacterized protein</fullName>
    </submittedName>
</protein>
<sequence length="76" mass="8447">MKITRPATLVTPELLELARRMLARGQDYSPEADSVLSTDNSLALCSYADGAWIVDTRSDAADMNTWTKLEFVLARL</sequence>
<evidence type="ECO:0000313" key="1">
    <source>
        <dbReference type="EMBL" id="RQY93795.1"/>
    </source>
</evidence>
<keyword evidence="2" id="KW-1185">Reference proteome</keyword>
<dbReference type="Proteomes" id="UP000281098">
    <property type="component" value="Unassembled WGS sequence"/>
</dbReference>
<organism evidence="1 2">
    <name type="scientific">Burkholderia stagnalis</name>
    <dbReference type="NCBI Taxonomy" id="1503054"/>
    <lineage>
        <taxon>Bacteria</taxon>
        <taxon>Pseudomonadati</taxon>
        <taxon>Pseudomonadota</taxon>
        <taxon>Betaproteobacteria</taxon>
        <taxon>Burkholderiales</taxon>
        <taxon>Burkholderiaceae</taxon>
        <taxon>Burkholderia</taxon>
        <taxon>Burkholderia cepacia complex</taxon>
    </lineage>
</organism>